<gene>
    <name evidence="1" type="ORF">CI109_101149</name>
</gene>
<accession>A0A5M6C5Z7</accession>
<evidence type="ECO:0000313" key="2">
    <source>
        <dbReference type="Proteomes" id="UP000322225"/>
    </source>
</evidence>
<protein>
    <submittedName>
        <fullName evidence="1">Uncharacterized protein</fullName>
    </submittedName>
</protein>
<keyword evidence="2" id="KW-1185">Reference proteome</keyword>
<dbReference type="EMBL" id="CP144052">
    <property type="protein sequence ID" value="WWD16718.1"/>
    <property type="molecule type" value="Genomic_DNA"/>
</dbReference>
<dbReference type="RefSeq" id="XP_031863139.1">
    <property type="nucleotide sequence ID" value="XM_032002800.1"/>
</dbReference>
<evidence type="ECO:0000313" key="1">
    <source>
        <dbReference type="EMBL" id="WWD16718.1"/>
    </source>
</evidence>
<dbReference type="Pfam" id="PF08592">
    <property type="entry name" value="Anthrone_oxy"/>
    <property type="match status" value="1"/>
</dbReference>
<dbReference type="KEGG" id="ksn:43586918"/>
<dbReference type="GeneID" id="43586918"/>
<dbReference type="Proteomes" id="UP000322225">
    <property type="component" value="Chromosome 2"/>
</dbReference>
<organism evidence="1 2">
    <name type="scientific">Kwoniella shandongensis</name>
    <dbReference type="NCBI Taxonomy" id="1734106"/>
    <lineage>
        <taxon>Eukaryota</taxon>
        <taxon>Fungi</taxon>
        <taxon>Dikarya</taxon>
        <taxon>Basidiomycota</taxon>
        <taxon>Agaricomycotina</taxon>
        <taxon>Tremellomycetes</taxon>
        <taxon>Tremellales</taxon>
        <taxon>Cryptococcaceae</taxon>
        <taxon>Kwoniella</taxon>
    </lineage>
</organism>
<dbReference type="AlphaFoldDB" id="A0A5M6C5Z7"/>
<reference evidence="1" key="1">
    <citation type="submission" date="2017-08" db="EMBL/GenBank/DDBJ databases">
        <authorList>
            <person name="Cuomo C."/>
            <person name="Billmyre B."/>
            <person name="Heitman J."/>
        </authorList>
    </citation>
    <scope>NUCLEOTIDE SEQUENCE</scope>
    <source>
        <strain evidence="1">CBS 12478</strain>
    </source>
</reference>
<proteinExistence type="predicted"/>
<dbReference type="OrthoDB" id="5954308at2759"/>
<name>A0A5M6C5Z7_9TREE</name>
<reference evidence="1" key="2">
    <citation type="submission" date="2024-01" db="EMBL/GenBank/DDBJ databases">
        <title>Comparative genomics of Cryptococcus and Kwoniella reveals pathogenesis evolution and contrasting modes of karyotype evolution via chromosome fusion or intercentromeric recombination.</title>
        <authorList>
            <person name="Coelho M.A."/>
            <person name="David-Palma M."/>
            <person name="Shea T."/>
            <person name="Bowers K."/>
            <person name="McGinley-Smith S."/>
            <person name="Mohammad A.W."/>
            <person name="Gnirke A."/>
            <person name="Yurkov A.M."/>
            <person name="Nowrousian M."/>
            <person name="Sun S."/>
            <person name="Cuomo C.A."/>
            <person name="Heitman J."/>
        </authorList>
    </citation>
    <scope>NUCLEOTIDE SEQUENCE</scope>
    <source>
        <strain evidence="1">CBS 12478</strain>
    </source>
</reference>
<sequence length="176" mass="19414">MSLIRSRLLSLPAPSITLALGGIGTAYVFFANIAEAQRGIIPLLNGRFGKLELGEKERVMLWNSYFDSAAKWIVSTSVLNSLLSFTTSYLHPSPNIRRLALLSGIFSISIVPTTFLVGLLPINSRLKELTKAGVEVRRSEGRELVQGWEKRHALRIPLYAIAWGLNLVAVLLDGRV</sequence>
<dbReference type="InterPro" id="IPR013901">
    <property type="entry name" value="Anthrone_oxy"/>
</dbReference>